<organism evidence="1 2">
    <name type="scientific">Daphnia magna</name>
    <dbReference type="NCBI Taxonomy" id="35525"/>
    <lineage>
        <taxon>Eukaryota</taxon>
        <taxon>Metazoa</taxon>
        <taxon>Ecdysozoa</taxon>
        <taxon>Arthropoda</taxon>
        <taxon>Crustacea</taxon>
        <taxon>Branchiopoda</taxon>
        <taxon>Diplostraca</taxon>
        <taxon>Cladocera</taxon>
        <taxon>Anomopoda</taxon>
        <taxon>Daphniidae</taxon>
        <taxon>Daphnia</taxon>
    </lineage>
</organism>
<comment type="caution">
    <text evidence="1">The sequence shown here is derived from an EMBL/GenBank/DDBJ whole genome shotgun (WGS) entry which is preliminary data.</text>
</comment>
<reference evidence="1 2" key="1">
    <citation type="submission" date="2016-03" db="EMBL/GenBank/DDBJ databases">
        <title>EvidentialGene: Evidence-directed Construction of Genes on Genomes.</title>
        <authorList>
            <person name="Gilbert D.G."/>
            <person name="Choi J.-H."/>
            <person name="Mockaitis K."/>
            <person name="Colbourne J."/>
            <person name="Pfrender M."/>
        </authorList>
    </citation>
    <scope>NUCLEOTIDE SEQUENCE [LARGE SCALE GENOMIC DNA]</scope>
    <source>
        <strain evidence="1 2">Xinb3</strain>
        <tissue evidence="1">Complete organism</tissue>
    </source>
</reference>
<dbReference type="EMBL" id="LRGB01000084">
    <property type="protein sequence ID" value="KZS20962.1"/>
    <property type="molecule type" value="Genomic_DNA"/>
</dbReference>
<accession>A0A162S2A8</accession>
<dbReference type="AlphaFoldDB" id="A0A162S2A8"/>
<keyword evidence="2" id="KW-1185">Reference proteome</keyword>
<proteinExistence type="predicted"/>
<evidence type="ECO:0000313" key="1">
    <source>
        <dbReference type="EMBL" id="KZS20962.1"/>
    </source>
</evidence>
<sequence length="76" mass="8683">MCVCVCAFYWVCRVPIDMYVCMYRFFGYFAGCNSTAMIDSPTFLCCCWIDGTIFSCLILSPVEKDDRAKLFLALSN</sequence>
<evidence type="ECO:0000313" key="2">
    <source>
        <dbReference type="Proteomes" id="UP000076858"/>
    </source>
</evidence>
<name>A0A162S2A8_9CRUS</name>
<dbReference type="Proteomes" id="UP000076858">
    <property type="component" value="Unassembled WGS sequence"/>
</dbReference>
<protein>
    <submittedName>
        <fullName evidence="1">Uncharacterized protein</fullName>
    </submittedName>
</protein>
<gene>
    <name evidence="1" type="ORF">APZ42_012081</name>
</gene>